<evidence type="ECO:0000313" key="1">
    <source>
        <dbReference type="EMBL" id="OUD04683.1"/>
    </source>
</evidence>
<reference evidence="1 2" key="1">
    <citation type="submission" date="2017-05" db="EMBL/GenBank/DDBJ databases">
        <title>Biotechnological potential of actinobacteria isolated from South African environments.</title>
        <authorList>
            <person name="Le Roes-Hill M."/>
            <person name="Prins A."/>
            <person name="Durrell K.A."/>
        </authorList>
    </citation>
    <scope>NUCLEOTIDE SEQUENCE [LARGE SCALE GENOMIC DNA]</scope>
    <source>
        <strain evidence="1 2">HMC13</strain>
    </source>
</reference>
<dbReference type="AlphaFoldDB" id="A0A243SAE7"/>
<dbReference type="Proteomes" id="UP000195105">
    <property type="component" value="Unassembled WGS sequence"/>
</dbReference>
<comment type="caution">
    <text evidence="1">The sequence shown here is derived from an EMBL/GenBank/DDBJ whole genome shotgun (WGS) entry which is preliminary data.</text>
</comment>
<gene>
    <name evidence="1" type="ORF">CA983_02705</name>
</gene>
<accession>A0A243SAE7</accession>
<evidence type="ECO:0000313" key="2">
    <source>
        <dbReference type="Proteomes" id="UP000195105"/>
    </source>
</evidence>
<name>A0A243SAE7_9ACTN</name>
<organism evidence="1 2">
    <name type="scientific">Streptomyces swartbergensis</name>
    <dbReference type="NCBI Taxonomy" id="487165"/>
    <lineage>
        <taxon>Bacteria</taxon>
        <taxon>Bacillati</taxon>
        <taxon>Actinomycetota</taxon>
        <taxon>Actinomycetes</taxon>
        <taxon>Kitasatosporales</taxon>
        <taxon>Streptomycetaceae</taxon>
        <taxon>Streptomyces</taxon>
    </lineage>
</organism>
<proteinExistence type="predicted"/>
<dbReference type="RefSeq" id="WP_086599250.1">
    <property type="nucleotide sequence ID" value="NZ_NGFN01000008.1"/>
</dbReference>
<sequence length="85" mass="10057">MASDRYPELVHEVRLIRVHRAPTSRRLHRLLRWRWDVTTYEPRVTQHPGVYDGRNGAQHRPGCGFGYTFTRWGALRRIAHHTTAV</sequence>
<dbReference type="EMBL" id="NGFN01000008">
    <property type="protein sequence ID" value="OUD04683.1"/>
    <property type="molecule type" value="Genomic_DNA"/>
</dbReference>
<protein>
    <submittedName>
        <fullName evidence="1">Uncharacterized protein</fullName>
    </submittedName>
</protein>
<keyword evidence="2" id="KW-1185">Reference proteome</keyword>